<evidence type="ECO:0000256" key="1">
    <source>
        <dbReference type="SAM" id="MobiDB-lite"/>
    </source>
</evidence>
<organism evidence="2 3">
    <name type="scientific">Mycobacterium marseillense</name>
    <dbReference type="NCBI Taxonomy" id="701042"/>
    <lineage>
        <taxon>Bacteria</taxon>
        <taxon>Bacillati</taxon>
        <taxon>Actinomycetota</taxon>
        <taxon>Actinomycetes</taxon>
        <taxon>Mycobacteriales</taxon>
        <taxon>Mycobacteriaceae</taxon>
        <taxon>Mycobacterium</taxon>
        <taxon>Mycobacterium avium complex (MAC)</taxon>
    </lineage>
</organism>
<accession>A0ABM7JES0</accession>
<dbReference type="RefSeq" id="WP_179960221.1">
    <property type="nucleotide sequence ID" value="NZ_AP022584.1"/>
</dbReference>
<dbReference type="EMBL" id="AP022584">
    <property type="protein sequence ID" value="BBY12420.1"/>
    <property type="molecule type" value="Genomic_DNA"/>
</dbReference>
<sequence>MGPIHWAGPLATRSIVQGWTRAITPPPVGREAQVSGPSMQAAETNMDRGQRRMAGRNSSMTDS</sequence>
<protein>
    <submittedName>
        <fullName evidence="2">Uncharacterized protein</fullName>
    </submittedName>
</protein>
<proteinExistence type="predicted"/>
<evidence type="ECO:0000313" key="3">
    <source>
        <dbReference type="Proteomes" id="UP000466831"/>
    </source>
</evidence>
<gene>
    <name evidence="2" type="ORF">MMARJ_31600</name>
</gene>
<evidence type="ECO:0000313" key="2">
    <source>
        <dbReference type="EMBL" id="BBY12420.1"/>
    </source>
</evidence>
<name>A0ABM7JES0_9MYCO</name>
<reference evidence="2 3" key="1">
    <citation type="journal article" date="2019" name="Emerg. Microbes Infect.">
        <title>Comprehensive subspecies identification of 175 nontuberculous mycobacteria species based on 7547 genomic profiles.</title>
        <authorList>
            <person name="Matsumoto Y."/>
            <person name="Kinjo T."/>
            <person name="Motooka D."/>
            <person name="Nabeya D."/>
            <person name="Jung N."/>
            <person name="Uechi K."/>
            <person name="Horii T."/>
            <person name="Iida T."/>
            <person name="Fujita J."/>
            <person name="Nakamura S."/>
        </authorList>
    </citation>
    <scope>NUCLEOTIDE SEQUENCE [LARGE SCALE GENOMIC DNA]</scope>
    <source>
        <strain evidence="2 3">JCM 17324</strain>
    </source>
</reference>
<feature type="region of interest" description="Disordered" evidence="1">
    <location>
        <begin position="26"/>
        <end position="63"/>
    </location>
</feature>
<dbReference type="Proteomes" id="UP000466831">
    <property type="component" value="Chromosome"/>
</dbReference>
<keyword evidence="3" id="KW-1185">Reference proteome</keyword>